<dbReference type="EMBL" id="LJIJ01001230">
    <property type="protein sequence ID" value="ODM92443.1"/>
    <property type="molecule type" value="Genomic_DNA"/>
</dbReference>
<protein>
    <submittedName>
        <fullName evidence="1">Uncharacterized protein</fullName>
    </submittedName>
</protein>
<dbReference type="GO" id="GO:0005230">
    <property type="term" value="F:extracellular ligand-gated monoatomic ion channel activity"/>
    <property type="evidence" value="ECO:0007669"/>
    <property type="project" value="InterPro"/>
</dbReference>
<dbReference type="AlphaFoldDB" id="A0A1D2MHM1"/>
<evidence type="ECO:0000313" key="2">
    <source>
        <dbReference type="Proteomes" id="UP000094527"/>
    </source>
</evidence>
<dbReference type="InterPro" id="IPR036734">
    <property type="entry name" value="Neur_chan_lig-bd_sf"/>
</dbReference>
<organism evidence="1 2">
    <name type="scientific">Orchesella cincta</name>
    <name type="common">Springtail</name>
    <name type="synonym">Podura cincta</name>
    <dbReference type="NCBI Taxonomy" id="48709"/>
    <lineage>
        <taxon>Eukaryota</taxon>
        <taxon>Metazoa</taxon>
        <taxon>Ecdysozoa</taxon>
        <taxon>Arthropoda</taxon>
        <taxon>Hexapoda</taxon>
        <taxon>Collembola</taxon>
        <taxon>Entomobryomorpha</taxon>
        <taxon>Entomobryoidea</taxon>
        <taxon>Orchesellidae</taxon>
        <taxon>Orchesellinae</taxon>
        <taxon>Orchesella</taxon>
    </lineage>
</organism>
<evidence type="ECO:0000313" key="1">
    <source>
        <dbReference type="EMBL" id="ODM92443.1"/>
    </source>
</evidence>
<proteinExistence type="predicted"/>
<gene>
    <name evidence="1" type="ORF">Ocin01_14245</name>
</gene>
<name>A0A1D2MHM1_ORCCI</name>
<comment type="caution">
    <text evidence="1">The sequence shown here is derived from an EMBL/GenBank/DDBJ whole genome shotgun (WGS) entry which is preliminary data.</text>
</comment>
<reference evidence="1 2" key="1">
    <citation type="journal article" date="2016" name="Genome Biol. Evol.">
        <title>Gene Family Evolution Reflects Adaptation to Soil Environmental Stressors in the Genome of the Collembolan Orchesella cincta.</title>
        <authorList>
            <person name="Faddeeva-Vakhrusheva A."/>
            <person name="Derks M.F."/>
            <person name="Anvar S.Y."/>
            <person name="Agamennone V."/>
            <person name="Suring W."/>
            <person name="Smit S."/>
            <person name="van Straalen N.M."/>
            <person name="Roelofs D."/>
        </authorList>
    </citation>
    <scope>NUCLEOTIDE SEQUENCE [LARGE SCALE GENOMIC DNA]</scope>
    <source>
        <tissue evidence="1">Mixed pool</tissue>
    </source>
</reference>
<keyword evidence="2" id="KW-1185">Reference proteome</keyword>
<dbReference type="Proteomes" id="UP000094527">
    <property type="component" value="Unassembled WGS sequence"/>
</dbReference>
<dbReference type="GO" id="GO:0016020">
    <property type="term" value="C:membrane"/>
    <property type="evidence" value="ECO:0007669"/>
    <property type="project" value="InterPro"/>
</dbReference>
<dbReference type="Gene3D" id="2.70.170.10">
    <property type="entry name" value="Neurotransmitter-gated ion-channel ligand-binding domain"/>
    <property type="match status" value="1"/>
</dbReference>
<sequence>MSVENQLQLFQAQMQVQGRALRPGFKPPGFSGCPPSEYHSHLDHFAAAKPKPPAKKGELYLPEDYNNLVIPKLNLGKLIGIDSYSAVPVLVFLNIRSVRDIDESMETLTLDLDLVIEWVDGFLFDPISAITVRQAEHYAESNLSQENELSKSRELL</sequence>
<accession>A0A1D2MHM1</accession>
<dbReference type="SUPFAM" id="SSF63712">
    <property type="entry name" value="Nicotinic receptor ligand binding domain-like"/>
    <property type="match status" value="1"/>
</dbReference>